<keyword evidence="6" id="KW-1185">Reference proteome</keyword>
<feature type="coiled-coil region" evidence="3">
    <location>
        <begin position="174"/>
        <end position="215"/>
    </location>
</feature>
<dbReference type="InterPro" id="IPR050465">
    <property type="entry name" value="UPF0194_transport"/>
</dbReference>
<dbReference type="Gene3D" id="2.40.30.170">
    <property type="match status" value="1"/>
</dbReference>
<evidence type="ECO:0000259" key="4">
    <source>
        <dbReference type="Pfam" id="PF25967"/>
    </source>
</evidence>
<evidence type="ECO:0000313" key="6">
    <source>
        <dbReference type="Proteomes" id="UP000247555"/>
    </source>
</evidence>
<dbReference type="Gene3D" id="2.40.420.20">
    <property type="match status" value="1"/>
</dbReference>
<feature type="domain" description="Multidrug resistance protein MdtA-like C-terminal permuted SH3" evidence="4">
    <location>
        <begin position="363"/>
        <end position="417"/>
    </location>
</feature>
<comment type="caution">
    <text evidence="5">The sequence shown here is derived from an EMBL/GenBank/DDBJ whole genome shotgun (WGS) entry which is preliminary data.</text>
</comment>
<gene>
    <name evidence="5" type="ORF">DFR34_1313</name>
</gene>
<evidence type="ECO:0000256" key="1">
    <source>
        <dbReference type="ARBA" id="ARBA00004196"/>
    </source>
</evidence>
<evidence type="ECO:0000256" key="2">
    <source>
        <dbReference type="ARBA" id="ARBA00023054"/>
    </source>
</evidence>
<reference evidence="5 6" key="1">
    <citation type="submission" date="2018-05" db="EMBL/GenBank/DDBJ databases">
        <title>Genomic Encyclopedia of Type Strains, Phase IV (KMG-IV): sequencing the most valuable type-strain genomes for metagenomic binning, comparative biology and taxonomic classification.</title>
        <authorList>
            <person name="Goeker M."/>
        </authorList>
    </citation>
    <scope>NUCLEOTIDE SEQUENCE [LARGE SCALE GENOMIC DNA]</scope>
    <source>
        <strain evidence="5 6">DSM 29661</strain>
    </source>
</reference>
<evidence type="ECO:0000256" key="3">
    <source>
        <dbReference type="SAM" id="Coils"/>
    </source>
</evidence>
<dbReference type="Proteomes" id="UP000247555">
    <property type="component" value="Unassembled WGS sequence"/>
</dbReference>
<dbReference type="SUPFAM" id="SSF111369">
    <property type="entry name" value="HlyD-like secretion proteins"/>
    <property type="match status" value="1"/>
</dbReference>
<dbReference type="PANTHER" id="PTHR32347">
    <property type="entry name" value="EFFLUX SYSTEM COMPONENT YKNX-RELATED"/>
    <property type="match status" value="1"/>
</dbReference>
<organism evidence="5 6">
    <name type="scientific">Rivihabitans pingtungensis</name>
    <dbReference type="NCBI Taxonomy" id="1054498"/>
    <lineage>
        <taxon>Bacteria</taxon>
        <taxon>Pseudomonadati</taxon>
        <taxon>Pseudomonadota</taxon>
        <taxon>Betaproteobacteria</taxon>
        <taxon>Neisseriales</taxon>
        <taxon>Aquaspirillaceae</taxon>
        <taxon>Rivihabitans</taxon>
    </lineage>
</organism>
<sequence length="421" mass="45951">MKMPEWWRVRPGKRTLAALLVLILLAMAIYGGWRASGAADVGPAGQTWQVHREDVDQQLALVGVVESARVIQLTAPFDGVVTEKRFQHNQLVKAGDALLHIDASELAQQRAEAEVAYLKAQEQRRLFDHLDNVPDISRARRNLALAQAAWSNARKKAQETALLFDKGIVSRNERDDSEEQARQQAALAQSATEELASAQERFNAVQKQVAEVNLAAAQHKYQALLHAEQNNPLKAPISGVALVSQPAQSGQTPVERGSRVTRGQPLLNLIDPANLVVAFKVDEMLVRRLQAGQEVQFYSDVLGQSLRGSVSFIAAQASPVLSAAKSAEFEVRAELAHAQTRQQAALIGSTGKLSLVLPLWRHAIAIPVAFLQDSAQGPQVYVRFPDGQVRPRSVQVGETQDGKVEIRAGLAEGEMLMTPPL</sequence>
<name>A0A318KCZ8_9NEIS</name>
<evidence type="ECO:0000313" key="5">
    <source>
        <dbReference type="EMBL" id="PXX74527.1"/>
    </source>
</evidence>
<dbReference type="Pfam" id="PF25967">
    <property type="entry name" value="RND-MFP_C"/>
    <property type="match status" value="1"/>
</dbReference>
<dbReference type="InterPro" id="IPR058627">
    <property type="entry name" value="MdtA-like_C"/>
</dbReference>
<dbReference type="PANTHER" id="PTHR32347:SF23">
    <property type="entry name" value="BLL5650 PROTEIN"/>
    <property type="match status" value="1"/>
</dbReference>
<dbReference type="Gene3D" id="2.40.50.100">
    <property type="match status" value="1"/>
</dbReference>
<dbReference type="AlphaFoldDB" id="A0A318KCZ8"/>
<accession>A0A318KCZ8</accession>
<dbReference type="GO" id="GO:0030313">
    <property type="term" value="C:cell envelope"/>
    <property type="evidence" value="ECO:0007669"/>
    <property type="project" value="UniProtKB-SubCell"/>
</dbReference>
<comment type="subcellular location">
    <subcellularLocation>
        <location evidence="1">Cell envelope</location>
    </subcellularLocation>
</comment>
<dbReference type="EMBL" id="QJKI01000031">
    <property type="protein sequence ID" value="PXX74527.1"/>
    <property type="molecule type" value="Genomic_DNA"/>
</dbReference>
<protein>
    <submittedName>
        <fullName evidence="5">Multidrug resistance efflux pump</fullName>
    </submittedName>
</protein>
<proteinExistence type="predicted"/>
<keyword evidence="2 3" id="KW-0175">Coiled coil</keyword>
<dbReference type="OrthoDB" id="9806939at2"/>